<dbReference type="SUPFAM" id="SSF46689">
    <property type="entry name" value="Homeodomain-like"/>
    <property type="match status" value="2"/>
</dbReference>
<evidence type="ECO:0000313" key="6">
    <source>
        <dbReference type="EMBL" id="RAK52678.1"/>
    </source>
</evidence>
<comment type="caution">
    <text evidence="6">The sequence shown here is derived from an EMBL/GenBank/DDBJ whole genome shotgun (WGS) entry which is preliminary data.</text>
</comment>
<keyword evidence="7" id="KW-1185">Reference proteome</keyword>
<dbReference type="GO" id="GO:0003700">
    <property type="term" value="F:DNA-binding transcription factor activity"/>
    <property type="evidence" value="ECO:0007669"/>
    <property type="project" value="InterPro"/>
</dbReference>
<dbReference type="InterPro" id="IPR009594">
    <property type="entry name" value="Tscrpt_reg_HTH_AraC_N"/>
</dbReference>
<proteinExistence type="predicted"/>
<protein>
    <submittedName>
        <fullName evidence="6">AraC family transcriptional regulator</fullName>
    </submittedName>
</protein>
<keyword evidence="1" id="KW-0805">Transcription regulation</keyword>
<reference evidence="7" key="1">
    <citation type="submission" date="2018-05" db="EMBL/GenBank/DDBJ databases">
        <authorList>
            <person name="Li X."/>
        </authorList>
    </citation>
    <scope>NUCLEOTIDE SEQUENCE [LARGE SCALE GENOMIC DNA]</scope>
    <source>
        <strain evidence="7">YIM 73061</strain>
    </source>
</reference>
<gene>
    <name evidence="6" type="ORF">DJ018_10795</name>
</gene>
<organism evidence="6 7">
    <name type="scientific">Phenylobacterium deserti</name>
    <dbReference type="NCBI Taxonomy" id="1914756"/>
    <lineage>
        <taxon>Bacteria</taxon>
        <taxon>Pseudomonadati</taxon>
        <taxon>Pseudomonadota</taxon>
        <taxon>Alphaproteobacteria</taxon>
        <taxon>Caulobacterales</taxon>
        <taxon>Caulobacteraceae</taxon>
        <taxon>Phenylobacterium</taxon>
    </lineage>
</organism>
<evidence type="ECO:0000313" key="7">
    <source>
        <dbReference type="Proteomes" id="UP000249725"/>
    </source>
</evidence>
<dbReference type="AlphaFoldDB" id="A0A328AIK5"/>
<dbReference type="OrthoDB" id="9802263at2"/>
<evidence type="ECO:0000256" key="1">
    <source>
        <dbReference type="ARBA" id="ARBA00023015"/>
    </source>
</evidence>
<evidence type="ECO:0000256" key="3">
    <source>
        <dbReference type="ARBA" id="ARBA00023163"/>
    </source>
</evidence>
<dbReference type="Pfam" id="PF06719">
    <property type="entry name" value="AraC_N"/>
    <property type="match status" value="1"/>
</dbReference>
<dbReference type="GO" id="GO:0043565">
    <property type="term" value="F:sequence-specific DNA binding"/>
    <property type="evidence" value="ECO:0007669"/>
    <property type="project" value="InterPro"/>
</dbReference>
<dbReference type="EMBL" id="QFYR01000002">
    <property type="protein sequence ID" value="RAK52678.1"/>
    <property type="molecule type" value="Genomic_DNA"/>
</dbReference>
<dbReference type="PROSITE" id="PS01124">
    <property type="entry name" value="HTH_ARAC_FAMILY_2"/>
    <property type="match status" value="1"/>
</dbReference>
<dbReference type="SMART" id="SM00342">
    <property type="entry name" value="HTH_ARAC"/>
    <property type="match status" value="1"/>
</dbReference>
<dbReference type="Gene3D" id="1.10.10.60">
    <property type="entry name" value="Homeodomain-like"/>
    <property type="match status" value="2"/>
</dbReference>
<accession>A0A328AIK5</accession>
<evidence type="ECO:0000256" key="4">
    <source>
        <dbReference type="SAM" id="MobiDB-lite"/>
    </source>
</evidence>
<dbReference type="PANTHER" id="PTHR43436:SF1">
    <property type="entry name" value="TRANSCRIPTIONAL REGULATORY PROTEIN"/>
    <property type="match status" value="1"/>
</dbReference>
<dbReference type="PANTHER" id="PTHR43436">
    <property type="entry name" value="ARAC-FAMILY TRANSCRIPTIONAL REGULATOR"/>
    <property type="match status" value="1"/>
</dbReference>
<evidence type="ECO:0000256" key="2">
    <source>
        <dbReference type="ARBA" id="ARBA00023125"/>
    </source>
</evidence>
<dbReference type="PROSITE" id="PS00041">
    <property type="entry name" value="HTH_ARAC_FAMILY_1"/>
    <property type="match status" value="1"/>
</dbReference>
<dbReference type="InterPro" id="IPR009057">
    <property type="entry name" value="Homeodomain-like_sf"/>
</dbReference>
<dbReference type="Proteomes" id="UP000249725">
    <property type="component" value="Unassembled WGS sequence"/>
</dbReference>
<dbReference type="RefSeq" id="WP_111514963.1">
    <property type="nucleotide sequence ID" value="NZ_QFYR01000002.1"/>
</dbReference>
<sequence length="339" mass="36980">MTGSLTRNITIAETAQEVAAALAAPLQTAATAYVEAHGGGEGRFSTPMRGVHLMRAFREKIPPQEIYKPSLCVVIQGAKQLVFGDDTLDYGAMECLIVSVELPASGRVTRASAETPFLGVNIELDTSMVREVLQQLPSARVDSEATALGAFVGKVDAALADAVLRLIRIADTPEAVPILYPAAMREICYRLLTGPHGDHLRKLALPGTHAQRIAKAIYLLRDHFNQTLSVDQLAEASRMSASSFHQHFKALTSMTPIQYQKQLRLLEARRMMVMEAAKVGEAAYQVGYESPSQFSRDYARMFGAAPKRDVASARSSWPTRPAERRDRPTARCGPSKNAT</sequence>
<keyword evidence="3" id="KW-0804">Transcription</keyword>
<name>A0A328AIK5_9CAUL</name>
<keyword evidence="2" id="KW-0238">DNA-binding</keyword>
<dbReference type="InterPro" id="IPR018062">
    <property type="entry name" value="HTH_AraC-typ_CS"/>
</dbReference>
<dbReference type="InterPro" id="IPR018060">
    <property type="entry name" value="HTH_AraC"/>
</dbReference>
<dbReference type="Pfam" id="PF12833">
    <property type="entry name" value="HTH_18"/>
    <property type="match status" value="1"/>
</dbReference>
<feature type="region of interest" description="Disordered" evidence="4">
    <location>
        <begin position="305"/>
        <end position="339"/>
    </location>
</feature>
<feature type="domain" description="HTH araC/xylS-type" evidence="5">
    <location>
        <begin position="214"/>
        <end position="312"/>
    </location>
</feature>
<evidence type="ECO:0000259" key="5">
    <source>
        <dbReference type="PROSITE" id="PS01124"/>
    </source>
</evidence>